<organism evidence="1 2">
    <name type="scientific">Candidatus Omnitrophus magneticus</name>
    <dbReference type="NCBI Taxonomy" id="1609969"/>
    <lineage>
        <taxon>Bacteria</taxon>
        <taxon>Pseudomonadati</taxon>
        <taxon>Candidatus Omnitrophota</taxon>
        <taxon>Candidatus Omnitrophus</taxon>
    </lineage>
</organism>
<reference evidence="1 2" key="1">
    <citation type="submission" date="2015-02" db="EMBL/GenBank/DDBJ databases">
        <title>Single-cell genomics of uncultivated deep-branching MTB reveals a conserved set of magnetosome genes.</title>
        <authorList>
            <person name="Kolinko S."/>
            <person name="Richter M."/>
            <person name="Glockner F.O."/>
            <person name="Brachmann A."/>
            <person name="Schuler D."/>
        </authorList>
    </citation>
    <scope>NUCLEOTIDE SEQUENCE [LARGE SCALE GENOMIC DNA]</scope>
    <source>
        <strain evidence="1">SKK-01</strain>
    </source>
</reference>
<accession>A0A0F0CPX4</accession>
<evidence type="ECO:0000313" key="1">
    <source>
        <dbReference type="EMBL" id="KJJ83475.1"/>
    </source>
</evidence>
<proteinExistence type="predicted"/>
<protein>
    <submittedName>
        <fullName evidence="1">Uncharacterized protein</fullName>
    </submittedName>
</protein>
<comment type="caution">
    <text evidence="1">The sequence shown here is derived from an EMBL/GenBank/DDBJ whole genome shotgun (WGS) entry which is preliminary data.</text>
</comment>
<dbReference type="AlphaFoldDB" id="A0A0F0CPX4"/>
<dbReference type="Proteomes" id="UP000033428">
    <property type="component" value="Unassembled WGS sequence"/>
</dbReference>
<evidence type="ECO:0000313" key="2">
    <source>
        <dbReference type="Proteomes" id="UP000033428"/>
    </source>
</evidence>
<dbReference type="EMBL" id="JYNY01000567">
    <property type="protein sequence ID" value="KJJ83475.1"/>
    <property type="molecule type" value="Genomic_DNA"/>
</dbReference>
<sequence length="47" mass="5598">MVFSQLCRHLSVNLFRPSSMRHASVNFNVKNTQKFQLKITHLRKKII</sequence>
<name>A0A0F0CPX4_9BACT</name>
<keyword evidence="2" id="KW-1185">Reference proteome</keyword>
<gene>
    <name evidence="1" type="ORF">OMAG_002658</name>
</gene>